<dbReference type="CDD" id="cd09634">
    <property type="entry name" value="Cas1_I-II-III"/>
    <property type="match status" value="1"/>
</dbReference>
<dbReference type="PANTHER" id="PTHR34353">
    <property type="entry name" value="CRISPR-ASSOCIATED ENDONUCLEASE CAS1 1"/>
    <property type="match status" value="1"/>
</dbReference>
<name>A0A7V3N5B2_UNCC3</name>
<dbReference type="NCBIfam" id="TIGR00287">
    <property type="entry name" value="cas1"/>
    <property type="match status" value="1"/>
</dbReference>
<keyword evidence="4 14" id="KW-0479">Metal-binding</keyword>
<dbReference type="GO" id="GO:0046872">
    <property type="term" value="F:metal ion binding"/>
    <property type="evidence" value="ECO:0007669"/>
    <property type="project" value="UniProtKB-UniRule"/>
</dbReference>
<dbReference type="HAMAP" id="MF_01470">
    <property type="entry name" value="Cas1"/>
    <property type="match status" value="1"/>
</dbReference>
<evidence type="ECO:0000256" key="3">
    <source>
        <dbReference type="ARBA" id="ARBA00022722"/>
    </source>
</evidence>
<dbReference type="InterPro" id="IPR043502">
    <property type="entry name" value="DNA/RNA_pol_sf"/>
</dbReference>
<reference evidence="16" key="1">
    <citation type="journal article" date="2020" name="mSystems">
        <title>Genome- and Community-Level Interaction Insights into Carbon Utilization and Element Cycling Functions of Hydrothermarchaeota in Hydrothermal Sediment.</title>
        <authorList>
            <person name="Zhou Z."/>
            <person name="Liu Y."/>
            <person name="Xu W."/>
            <person name="Pan J."/>
            <person name="Luo Z.H."/>
            <person name="Li M."/>
        </authorList>
    </citation>
    <scope>NUCLEOTIDE SEQUENCE [LARGE SCALE GENOMIC DNA]</scope>
    <source>
        <strain evidence="16">SpSt-757</strain>
    </source>
</reference>
<dbReference type="InterPro" id="IPR019267">
    <property type="entry name" value="CRISPR-assoc_Cas6_C"/>
</dbReference>
<comment type="caution">
    <text evidence="16">The sequence shown here is derived from an EMBL/GenBank/DDBJ whole genome shotgun (WGS) entry which is preliminary data.</text>
</comment>
<keyword evidence="1" id="KW-0808">Transferase</keyword>
<dbReference type="GO" id="GO:0043571">
    <property type="term" value="P:maintenance of CRISPR repeat elements"/>
    <property type="evidence" value="ECO:0007669"/>
    <property type="project" value="UniProtKB-UniRule"/>
</dbReference>
<evidence type="ECO:0000259" key="15">
    <source>
        <dbReference type="PROSITE" id="PS50878"/>
    </source>
</evidence>
<keyword evidence="10 14" id="KW-0238">DNA-binding</keyword>
<feature type="domain" description="Reverse transcriptase" evidence="15">
    <location>
        <begin position="324"/>
        <end position="552"/>
    </location>
</feature>
<dbReference type="Gene3D" id="1.20.120.920">
    <property type="entry name" value="CRISPR-associated endonuclease Cas1, C-terminal domain"/>
    <property type="match status" value="1"/>
</dbReference>
<dbReference type="SUPFAM" id="SSF56672">
    <property type="entry name" value="DNA/RNA polymerases"/>
    <property type="match status" value="1"/>
</dbReference>
<dbReference type="EMBL" id="DTGG01000041">
    <property type="protein sequence ID" value="HFZ08757.1"/>
    <property type="molecule type" value="Genomic_DNA"/>
</dbReference>
<keyword evidence="11 14" id="KW-0464">Manganese</keyword>
<dbReference type="PROSITE" id="PS50878">
    <property type="entry name" value="RT_POL"/>
    <property type="match status" value="1"/>
</dbReference>
<dbReference type="PRINTS" id="PR00866">
    <property type="entry name" value="RNADNAPOLMS"/>
</dbReference>
<evidence type="ECO:0000256" key="2">
    <source>
        <dbReference type="ARBA" id="ARBA00022695"/>
    </source>
</evidence>
<dbReference type="Pfam" id="PF10040">
    <property type="entry name" value="CRISPR_Cas6"/>
    <property type="match status" value="1"/>
</dbReference>
<evidence type="ECO:0000313" key="16">
    <source>
        <dbReference type="EMBL" id="HFZ08757.1"/>
    </source>
</evidence>
<comment type="function">
    <text evidence="14">CRISPR (clustered regularly interspaced short palindromic repeat), is an adaptive immune system that provides protection against mobile genetic elements (viruses, transposable elements and conjugative plasmids). CRISPR clusters contain spacers, sequences complementary to antecedent mobile elements, and target invading nucleic acids. CRISPR clusters are transcribed and processed into CRISPR RNA (crRNA). Acts as a dsDNA endonuclease. Involved in the integration of spacer DNA into the CRISPR cassette.</text>
</comment>
<dbReference type="InterPro" id="IPR000123">
    <property type="entry name" value="Reverse_transcriptase_msDNA"/>
</dbReference>
<comment type="subunit">
    <text evidence="13 14">Homodimer, forms a heterotetramer with a Cas2 homodimer.</text>
</comment>
<comment type="similarity">
    <text evidence="12">Belongs to the bacterial reverse transcriptase family.</text>
</comment>
<dbReference type="Gene3D" id="3.100.10.20">
    <property type="entry name" value="CRISPR-associated endonuclease Cas1, N-terminal domain"/>
    <property type="match status" value="1"/>
</dbReference>
<evidence type="ECO:0000256" key="9">
    <source>
        <dbReference type="ARBA" id="ARBA00023118"/>
    </source>
</evidence>
<evidence type="ECO:0000256" key="6">
    <source>
        <dbReference type="ARBA" id="ARBA00022801"/>
    </source>
</evidence>
<feature type="binding site" evidence="14">
    <location>
        <position position="724"/>
    </location>
    <ligand>
        <name>Mn(2+)</name>
        <dbReference type="ChEBI" id="CHEBI:29035"/>
    </ligand>
</feature>
<dbReference type="GO" id="GO:0003964">
    <property type="term" value="F:RNA-directed DNA polymerase activity"/>
    <property type="evidence" value="ECO:0007669"/>
    <property type="project" value="UniProtKB-KW"/>
</dbReference>
<comment type="similarity">
    <text evidence="14">Belongs to the CRISPR-associated endonuclease Cas1 family.</text>
</comment>
<comment type="cofactor">
    <cofactor evidence="14">
        <name>Mg(2+)</name>
        <dbReference type="ChEBI" id="CHEBI:18420"/>
    </cofactor>
    <cofactor evidence="14">
        <name>Mn(2+)</name>
        <dbReference type="ChEBI" id="CHEBI:29035"/>
    </cofactor>
</comment>
<dbReference type="InterPro" id="IPR043128">
    <property type="entry name" value="Rev_trsase/Diguanyl_cyclase"/>
</dbReference>
<keyword evidence="8" id="KW-0695">RNA-directed DNA polymerase</keyword>
<keyword evidence="9 14" id="KW-0051">Antiviral defense</keyword>
<organism evidence="16">
    <name type="scientific">candidate division CPR3 bacterium</name>
    <dbReference type="NCBI Taxonomy" id="2268181"/>
    <lineage>
        <taxon>Bacteria</taxon>
        <taxon>Bacteria division CPR3</taxon>
    </lineage>
</organism>
<dbReference type="InterPro" id="IPR042206">
    <property type="entry name" value="CRISPR-assoc_Cas1_C"/>
</dbReference>
<dbReference type="GO" id="GO:0051607">
    <property type="term" value="P:defense response to virus"/>
    <property type="evidence" value="ECO:0007669"/>
    <property type="project" value="UniProtKB-UniRule"/>
</dbReference>
<gene>
    <name evidence="14 16" type="primary">cas1</name>
    <name evidence="16" type="ORF">ENV41_01320</name>
</gene>
<dbReference type="GO" id="GO:0003677">
    <property type="term" value="F:DNA binding"/>
    <property type="evidence" value="ECO:0007669"/>
    <property type="project" value="UniProtKB-KW"/>
</dbReference>
<dbReference type="InterPro" id="IPR002729">
    <property type="entry name" value="CRISPR-assoc_Cas1"/>
</dbReference>
<protein>
    <recommendedName>
        <fullName evidence="14">CRISPR-associated endonuclease Cas1</fullName>
        <ecNumber evidence="14">3.1.-.-</ecNumber>
    </recommendedName>
</protein>
<keyword evidence="2" id="KW-0548">Nucleotidyltransferase</keyword>
<dbReference type="CDD" id="cd01651">
    <property type="entry name" value="RT_G2_intron"/>
    <property type="match status" value="1"/>
</dbReference>
<evidence type="ECO:0000256" key="14">
    <source>
        <dbReference type="HAMAP-Rule" id="MF_01470"/>
    </source>
</evidence>
<dbReference type="Pfam" id="PF00078">
    <property type="entry name" value="RVT_1"/>
    <property type="match status" value="1"/>
</dbReference>
<sequence length="894" mass="103247">MSASLAKEVQKGLRQSQDLFSLQWHRLRCTFINTRSVPGKTLHTFIVFQAIVKLITSLMQENSPNEVQPDVIFHIVDKGFAFKAREGDSFSVDFLFFRAPQEWVEEWCATLADYFASSRPGINYQIIDISAPEERTLSQLITESPIMKQEGELCLKFLTPIPFKRQKGWNRTYLSTETFIKILEQRFSRLFHKEITYKGKRDAFSILPYYWKYTEIRRSSMSQPGTIQYINGCFGPLYLKGAFTEFLPFLILGSEIHAGTKLSYSQGYYKLLEDSPPYFAKFFPNKKSLLSVIAFVKERDDSLLTSLEEAEDLITNEEDFADRLVAELQNDTYVPSSSTAFSIPKREGGERVIERLTLKDLIVSQYLLKTISEAFDRFFEESSIGYRKGISRQKAVELIEQAIQDGFQFVVEADISDFFPSIDHDLLFALLDAYIPESDHLLNTLLRKCIKRNYLFNGRLHERIRGLCQGDPLSPILANLYLDSFDEQIEQENVRLIRYADDFIILTRTREEAQRIFSKAQSFLAGLGLTLHREKTHISAISEGFQFLGITFRGSEAQVAPEEEIKRFKKPLYIAEPYLFLSLNGEAIDVLRKGKPVETIPLRRVSEIIIMEKASFSTGLLTKCVQENIPITITLGSGYFITTIKPDSKFYYTLASEHARKYSELTPTEILTIAKEFAGIKIQNAITLFRQKYKNGMHQLIAELEEMASRIYQAPSIEEVRGMEGASARKIYKALNLLIDDSRFHLKKRERARPDRINSLLNFGYYLLYSRINATLRAVGLNPYLGFLHAPQDTYESLVADIQELFRARIDRFVIRLVNLGIISAEEFIETEKGAYLVPDAKKKFLAQFERELIKPSASPKDRLCLLDWIYYQIVVFKKWVCEEGSLIFYRWER</sequence>
<evidence type="ECO:0000256" key="11">
    <source>
        <dbReference type="ARBA" id="ARBA00023211"/>
    </source>
</evidence>
<evidence type="ECO:0000256" key="13">
    <source>
        <dbReference type="ARBA" id="ARBA00038592"/>
    </source>
</evidence>
<accession>A0A7V3N5B2</accession>
<evidence type="ECO:0000256" key="10">
    <source>
        <dbReference type="ARBA" id="ARBA00023125"/>
    </source>
</evidence>
<keyword evidence="5 14" id="KW-0255">Endonuclease</keyword>
<dbReference type="PANTHER" id="PTHR34353:SF2">
    <property type="entry name" value="CRISPR-ASSOCIATED ENDONUCLEASE CAS1 1"/>
    <property type="match status" value="1"/>
</dbReference>
<keyword evidence="7 14" id="KW-0460">Magnesium</keyword>
<evidence type="ECO:0000256" key="1">
    <source>
        <dbReference type="ARBA" id="ARBA00022679"/>
    </source>
</evidence>
<proteinExistence type="inferred from homology"/>
<evidence type="ECO:0000256" key="8">
    <source>
        <dbReference type="ARBA" id="ARBA00022918"/>
    </source>
</evidence>
<dbReference type="InterPro" id="IPR042211">
    <property type="entry name" value="CRISPR-assoc_Cas1_N"/>
</dbReference>
<dbReference type="InterPro" id="IPR000477">
    <property type="entry name" value="RT_dom"/>
</dbReference>
<dbReference type="GO" id="GO:0003723">
    <property type="term" value="F:RNA binding"/>
    <property type="evidence" value="ECO:0007669"/>
    <property type="project" value="InterPro"/>
</dbReference>
<evidence type="ECO:0000256" key="4">
    <source>
        <dbReference type="ARBA" id="ARBA00022723"/>
    </source>
</evidence>
<dbReference type="Gene3D" id="3.30.70.270">
    <property type="match status" value="1"/>
</dbReference>
<evidence type="ECO:0000256" key="7">
    <source>
        <dbReference type="ARBA" id="ARBA00022842"/>
    </source>
</evidence>
<dbReference type="EC" id="3.1.-.-" evidence="14"/>
<dbReference type="GO" id="GO:0016787">
    <property type="term" value="F:hydrolase activity"/>
    <property type="evidence" value="ECO:0007669"/>
    <property type="project" value="UniProtKB-KW"/>
</dbReference>
<feature type="binding site" evidence="14">
    <location>
        <position position="789"/>
    </location>
    <ligand>
        <name>Mn(2+)</name>
        <dbReference type="ChEBI" id="CHEBI:29035"/>
    </ligand>
</feature>
<dbReference type="GO" id="GO:0004519">
    <property type="term" value="F:endonuclease activity"/>
    <property type="evidence" value="ECO:0007669"/>
    <property type="project" value="UniProtKB-UniRule"/>
</dbReference>
<dbReference type="AlphaFoldDB" id="A0A7V3N5B2"/>
<evidence type="ECO:0000256" key="12">
    <source>
        <dbReference type="ARBA" id="ARBA00034120"/>
    </source>
</evidence>
<evidence type="ECO:0000256" key="5">
    <source>
        <dbReference type="ARBA" id="ARBA00022759"/>
    </source>
</evidence>
<keyword evidence="3 14" id="KW-0540">Nuclease</keyword>
<dbReference type="Pfam" id="PF01867">
    <property type="entry name" value="Cas_Cas1"/>
    <property type="match status" value="1"/>
</dbReference>
<dbReference type="InterPro" id="IPR050646">
    <property type="entry name" value="Cas1"/>
</dbReference>
<keyword evidence="6 14" id="KW-0378">Hydrolase</keyword>
<feature type="binding site" evidence="14">
    <location>
        <position position="804"/>
    </location>
    <ligand>
        <name>Mn(2+)</name>
        <dbReference type="ChEBI" id="CHEBI:29035"/>
    </ligand>
</feature>